<accession>A0A9P6YLV2</accession>
<evidence type="ECO:0000313" key="3">
    <source>
        <dbReference type="Proteomes" id="UP000717996"/>
    </source>
</evidence>
<protein>
    <submittedName>
        <fullName evidence="2">Uncharacterized protein</fullName>
    </submittedName>
</protein>
<proteinExistence type="predicted"/>
<evidence type="ECO:0000313" key="2">
    <source>
        <dbReference type="EMBL" id="KAG1551918.1"/>
    </source>
</evidence>
<evidence type="ECO:0000256" key="1">
    <source>
        <dbReference type="SAM" id="MobiDB-lite"/>
    </source>
</evidence>
<dbReference type="OMA" id="TRIGNDY"/>
<reference evidence="2" key="1">
    <citation type="journal article" date="2020" name="Microb. Genom.">
        <title>Genetic diversity of clinical and environmental Mucorales isolates obtained from an investigation of mucormycosis cases among solid organ transplant recipients.</title>
        <authorList>
            <person name="Nguyen M.H."/>
            <person name="Kaul D."/>
            <person name="Muto C."/>
            <person name="Cheng S.J."/>
            <person name="Richter R.A."/>
            <person name="Bruno V.M."/>
            <person name="Liu G."/>
            <person name="Beyhan S."/>
            <person name="Sundermann A.J."/>
            <person name="Mounaud S."/>
            <person name="Pasculle A.W."/>
            <person name="Nierman W.C."/>
            <person name="Driscoll E."/>
            <person name="Cumbie R."/>
            <person name="Clancy C.J."/>
            <person name="Dupont C.L."/>
        </authorList>
    </citation>
    <scope>NUCLEOTIDE SEQUENCE</scope>
    <source>
        <strain evidence="2">GL16</strain>
    </source>
</reference>
<dbReference type="AlphaFoldDB" id="A0A9P6YLV2"/>
<dbReference type="EMBL" id="JAANIT010000117">
    <property type="protein sequence ID" value="KAG1551918.1"/>
    <property type="molecule type" value="Genomic_DNA"/>
</dbReference>
<sequence length="342" mass="39150">MKPDTIDDPIPTQKPDTVDENIYLFDKPNEYEEEKEQYSLSQEVLDDLVIRAEFVDGKRPDVSTSDELEELQPKRPSVTSSLLSHIPPPSTSLAATGFSTLSPSASSISSAASGHSSSTTTSTRLALLEILKKKPMEDLIEYDLRKASLTRPEEHHIYFHGTKVKAYKKIQPHSYSWGFQNTLYRVFADDEDLKVAETRRRAFKKEIMVEWGDFSPKEEDVVTNSNILQHITKSHLMFTYETEFEGHRVRWKRISLLSHDMVCEIKHQKEKWRVIAEFDSHRMGYFVQLGKLIIDKNSLNLVEKPNHFEAHIIIICCTLIDLMREVVEQAVGINKGGIVGSD</sequence>
<gene>
    <name evidence="2" type="ORF">G6F51_001543</name>
</gene>
<feature type="region of interest" description="Disordered" evidence="1">
    <location>
        <begin position="59"/>
        <end position="86"/>
    </location>
</feature>
<organism evidence="2 3">
    <name type="scientific">Rhizopus oryzae</name>
    <name type="common">Mucormycosis agent</name>
    <name type="synonym">Rhizopus arrhizus var. delemar</name>
    <dbReference type="NCBI Taxonomy" id="64495"/>
    <lineage>
        <taxon>Eukaryota</taxon>
        <taxon>Fungi</taxon>
        <taxon>Fungi incertae sedis</taxon>
        <taxon>Mucoromycota</taxon>
        <taxon>Mucoromycotina</taxon>
        <taxon>Mucoromycetes</taxon>
        <taxon>Mucorales</taxon>
        <taxon>Mucorineae</taxon>
        <taxon>Rhizopodaceae</taxon>
        <taxon>Rhizopus</taxon>
    </lineage>
</organism>
<dbReference type="Proteomes" id="UP000717996">
    <property type="component" value="Unassembled WGS sequence"/>
</dbReference>
<comment type="caution">
    <text evidence="2">The sequence shown here is derived from an EMBL/GenBank/DDBJ whole genome shotgun (WGS) entry which is preliminary data.</text>
</comment>
<dbReference type="OrthoDB" id="2444645at2759"/>
<name>A0A9P6YLV2_RHIOR</name>